<dbReference type="GO" id="GO:0005886">
    <property type="term" value="C:plasma membrane"/>
    <property type="evidence" value="ECO:0007669"/>
    <property type="project" value="UniProtKB-SubCell"/>
</dbReference>
<dbReference type="Gene3D" id="3.10.20.90">
    <property type="entry name" value="Phosphatidylinositol 3-kinase Catalytic Subunit, Chain A, domain 1"/>
    <property type="match status" value="1"/>
</dbReference>
<comment type="subcellular location">
    <subcellularLocation>
        <location evidence="1">Cell membrane</location>
        <topology evidence="1">Multi-pass membrane protein</topology>
    </subcellularLocation>
</comment>
<evidence type="ECO:0000256" key="3">
    <source>
        <dbReference type="ARBA" id="ARBA00022475"/>
    </source>
</evidence>
<feature type="transmembrane region" description="Helical" evidence="7">
    <location>
        <begin position="179"/>
        <end position="199"/>
    </location>
</feature>
<gene>
    <name evidence="9" type="ORF">SHTP_3960</name>
</gene>
<feature type="transmembrane region" description="Helical" evidence="7">
    <location>
        <begin position="395"/>
        <end position="415"/>
    </location>
</feature>
<dbReference type="InterPro" id="IPR044049">
    <property type="entry name" value="EccD_transm"/>
</dbReference>
<accession>A0A1B4Y798</accession>
<dbReference type="Proteomes" id="UP000218067">
    <property type="component" value="Chromosome"/>
</dbReference>
<dbReference type="GeneID" id="93438531"/>
<feature type="transmembrane region" description="Helical" evidence="7">
    <location>
        <begin position="436"/>
        <end position="459"/>
    </location>
</feature>
<feature type="transmembrane region" description="Helical" evidence="7">
    <location>
        <begin position="120"/>
        <end position="138"/>
    </location>
</feature>
<feature type="transmembrane region" description="Helical" evidence="7">
    <location>
        <begin position="368"/>
        <end position="389"/>
    </location>
</feature>
<evidence type="ECO:0000256" key="7">
    <source>
        <dbReference type="SAM" id="Phobius"/>
    </source>
</evidence>
<dbReference type="Pfam" id="PF08817">
    <property type="entry name" value="YukD"/>
    <property type="match status" value="1"/>
</dbReference>
<comment type="similarity">
    <text evidence="2">Belongs to the EccD/Snm4 family.</text>
</comment>
<organism evidence="9 10">
    <name type="scientific">Mycobacterium ulcerans subsp. shinshuense</name>
    <dbReference type="NCBI Taxonomy" id="1124626"/>
    <lineage>
        <taxon>Bacteria</taxon>
        <taxon>Bacillati</taxon>
        <taxon>Actinomycetota</taxon>
        <taxon>Actinomycetes</taxon>
        <taxon>Mycobacteriales</taxon>
        <taxon>Mycobacteriaceae</taxon>
        <taxon>Mycobacterium</taxon>
        <taxon>Mycobacterium ulcerans group</taxon>
    </lineage>
</organism>
<keyword evidence="3" id="KW-1003">Cell membrane</keyword>
<dbReference type="Pfam" id="PF19053">
    <property type="entry name" value="EccD"/>
    <property type="match status" value="1"/>
</dbReference>
<evidence type="ECO:0000256" key="4">
    <source>
        <dbReference type="ARBA" id="ARBA00022692"/>
    </source>
</evidence>
<dbReference type="InterPro" id="IPR006707">
    <property type="entry name" value="T7SS_EccD"/>
</dbReference>
<proteinExistence type="inferred from homology"/>
<feature type="transmembrane region" description="Helical" evidence="7">
    <location>
        <begin position="235"/>
        <end position="260"/>
    </location>
</feature>
<evidence type="ECO:0000313" key="9">
    <source>
        <dbReference type="EMBL" id="BAV42928.1"/>
    </source>
</evidence>
<dbReference type="RefSeq" id="WP_172900691.1">
    <property type="nucleotide sequence ID" value="NZ_AP017624.1"/>
</dbReference>
<evidence type="ECO:0000256" key="2">
    <source>
        <dbReference type="ARBA" id="ARBA00006162"/>
    </source>
</evidence>
<feature type="transmembrane region" description="Helical" evidence="7">
    <location>
        <begin position="150"/>
        <end position="167"/>
    </location>
</feature>
<keyword evidence="4 7" id="KW-0812">Transmembrane</keyword>
<evidence type="ECO:0000313" key="10">
    <source>
        <dbReference type="Proteomes" id="UP000218067"/>
    </source>
</evidence>
<keyword evidence="5 7" id="KW-1133">Transmembrane helix</keyword>
<feature type="transmembrane region" description="Helical" evidence="7">
    <location>
        <begin position="205"/>
        <end position="223"/>
    </location>
</feature>
<feature type="domain" description="EccD-like transmembrane" evidence="8">
    <location>
        <begin position="127"/>
        <end position="455"/>
    </location>
</feature>
<sequence>MLSGSEPGLCRVAVHSGTAVVDLSLPAALPVAELIPAIVESLGGRDIGAAPTRYQLCPLGAGALPPSKSLAQRGIRDGTVLSLSRCSAEPAPGPHDDDADAVLATLRGSTRPPSRRAKELTGALTAGGVGGVGAVLLVRDALGNTDRHGAATAVVAITSRVLALLVAGMTRRTGREPTAVFTLNVIATTFVAVGALLAVPGRLGVPNLMLAAMGASVAAALAIRLTGCGGVTFTAVMCCALVIAAAALCGVITGAALYVVGSLTTLAALVALEVSARVSMVVAGLSPKLPAAPGSEEAPELAAPDLLATRAIRADRWLNGLHGGFSSAAALGAVVAVLGSQRAIGLTAVTGAVLLLRARAQVDGRSRLMFLIAGYVAGTAAFAVAAPGLAQHGPWIAILTAALTALALHLGFIAPTRPPSPIACRLIDALEFSASASLLPLACWTCGVFSAVGGLGLTWT</sequence>
<protein>
    <recommendedName>
        <fullName evidence="8">EccD-like transmembrane domain-containing protein</fullName>
    </recommendedName>
</protein>
<keyword evidence="6 7" id="KW-0472">Membrane</keyword>
<dbReference type="NCBIfam" id="TIGR03920">
    <property type="entry name" value="T7SS_EccD"/>
    <property type="match status" value="1"/>
</dbReference>
<name>A0A1B4Y798_MYCUL</name>
<evidence type="ECO:0000256" key="6">
    <source>
        <dbReference type="ARBA" id="ARBA00023136"/>
    </source>
</evidence>
<evidence type="ECO:0000256" key="5">
    <source>
        <dbReference type="ARBA" id="ARBA00022989"/>
    </source>
</evidence>
<dbReference type="EMBL" id="AP017624">
    <property type="protein sequence ID" value="BAV42928.1"/>
    <property type="molecule type" value="Genomic_DNA"/>
</dbReference>
<reference evidence="9 10" key="1">
    <citation type="submission" date="2016-08" db="EMBL/GenBank/DDBJ databases">
        <title>Complete genome sequence of Mycobacterium shinshuense, a subspecies of M. ulcerans.</title>
        <authorList>
            <person name="Yoshida M."/>
            <person name="Ogura Y."/>
            <person name="Hayashi T."/>
            <person name="Hoshino Y."/>
        </authorList>
    </citation>
    <scope>NUCLEOTIDE SEQUENCE [LARGE SCALE GENOMIC DNA]</scope>
    <source>
        <strain evidence="10">ATCC 33728</strain>
    </source>
</reference>
<dbReference type="AlphaFoldDB" id="A0A1B4Y798"/>
<dbReference type="PIRSF" id="PIRSF017804">
    <property type="entry name" value="Secretion_EccD1"/>
    <property type="match status" value="1"/>
</dbReference>
<feature type="transmembrane region" description="Helical" evidence="7">
    <location>
        <begin position="328"/>
        <end position="356"/>
    </location>
</feature>
<evidence type="ECO:0000256" key="1">
    <source>
        <dbReference type="ARBA" id="ARBA00004651"/>
    </source>
</evidence>
<evidence type="ECO:0000259" key="8">
    <source>
        <dbReference type="Pfam" id="PF19053"/>
    </source>
</evidence>
<dbReference type="InterPro" id="IPR024962">
    <property type="entry name" value="YukD-like"/>
</dbReference>